<keyword evidence="4" id="KW-1185">Reference proteome</keyword>
<dbReference type="AlphaFoldDB" id="A0A845B535"/>
<feature type="signal peptide" evidence="1">
    <location>
        <begin position="1"/>
        <end position="28"/>
    </location>
</feature>
<dbReference type="RefSeq" id="WP_160757184.1">
    <property type="nucleotide sequence ID" value="NZ_WTYL01000004.1"/>
</dbReference>
<dbReference type="PANTHER" id="PTHR10357:SF209">
    <property type="entry name" value="PERIPLASMIC ALPHA-AMYLASE"/>
    <property type="match status" value="1"/>
</dbReference>
<dbReference type="InterPro" id="IPR006047">
    <property type="entry name" value="GH13_cat_dom"/>
</dbReference>
<reference evidence="3 4" key="1">
    <citation type="submission" date="2019-12" db="EMBL/GenBank/DDBJ databases">
        <title>Genomic-based taxomic classification of the family Erythrobacteraceae.</title>
        <authorList>
            <person name="Xu L."/>
        </authorList>
    </citation>
    <scope>NUCLEOTIDE SEQUENCE [LARGE SCALE GENOMIC DNA]</scope>
    <source>
        <strain evidence="3 4">KCTC 42453</strain>
    </source>
</reference>
<dbReference type="GO" id="GO:0005975">
    <property type="term" value="P:carbohydrate metabolic process"/>
    <property type="evidence" value="ECO:0007669"/>
    <property type="project" value="InterPro"/>
</dbReference>
<dbReference type="CDD" id="cd11339">
    <property type="entry name" value="AmyAc_bac_CMD_like_2"/>
    <property type="match status" value="1"/>
</dbReference>
<proteinExistence type="predicted"/>
<dbReference type="EMBL" id="WTYL01000004">
    <property type="protein sequence ID" value="MXP45538.1"/>
    <property type="molecule type" value="Genomic_DNA"/>
</dbReference>
<dbReference type="SUPFAM" id="SSF51445">
    <property type="entry name" value="(Trans)glycosidases"/>
    <property type="match status" value="1"/>
</dbReference>
<evidence type="ECO:0000313" key="4">
    <source>
        <dbReference type="Proteomes" id="UP000431922"/>
    </source>
</evidence>
<feature type="chain" id="PRO_5032867615" evidence="1">
    <location>
        <begin position="29"/>
        <end position="616"/>
    </location>
</feature>
<dbReference type="Pfam" id="PF00128">
    <property type="entry name" value="Alpha-amylase"/>
    <property type="match status" value="1"/>
</dbReference>
<protein>
    <submittedName>
        <fullName evidence="3">Alpha-amylase</fullName>
    </submittedName>
</protein>
<name>A0A845B535_9SPHN</name>
<dbReference type="SMART" id="SM00642">
    <property type="entry name" value="Aamy"/>
    <property type="match status" value="1"/>
</dbReference>
<evidence type="ECO:0000256" key="1">
    <source>
        <dbReference type="SAM" id="SignalP"/>
    </source>
</evidence>
<evidence type="ECO:0000313" key="3">
    <source>
        <dbReference type="EMBL" id="MXP45538.1"/>
    </source>
</evidence>
<dbReference type="InterPro" id="IPR017853">
    <property type="entry name" value="GH"/>
</dbReference>
<comment type="caution">
    <text evidence="3">The sequence shown here is derived from an EMBL/GenBank/DDBJ whole genome shotgun (WGS) entry which is preliminary data.</text>
</comment>
<accession>A0A845B535</accession>
<dbReference type="OrthoDB" id="9805159at2"/>
<dbReference type="PANTHER" id="PTHR10357">
    <property type="entry name" value="ALPHA-AMYLASE FAMILY MEMBER"/>
    <property type="match status" value="1"/>
</dbReference>
<dbReference type="Proteomes" id="UP000431922">
    <property type="component" value="Unassembled WGS sequence"/>
</dbReference>
<keyword evidence="1" id="KW-0732">Signal</keyword>
<evidence type="ECO:0000259" key="2">
    <source>
        <dbReference type="SMART" id="SM00642"/>
    </source>
</evidence>
<gene>
    <name evidence="3" type="ORF">GRI65_13885</name>
</gene>
<sequence>MIRTAAFLLTALSLGAAACAQTPPPAAAAPVSESGFRDRLPEDEVIYFVLPDRFANGDTANDLGGYKADRLTSGYDPEHKGFYHGGDLAGLTGKLDYIQGMGVTAVWFAPIFKNKPVQGPKGDESAGYHGYWVTDFTQVDPHFGTNAEFKAFVDAAHARGMKVYMDIITNHTADVIRYREGDAAQYAYRSLGEYPYSTRDGVNGAAINPGFLGHEVDTPENWAKLTDPAYAYTPYVPRGEEQVKMPAWLNDPQYYHNRGDTFWVGESAVFGDFAGLDDLFTEHPRVLAGMIDIYGSWIDRFGIDGFRIDTAKHVNPEFWDAFVPAMTQRAAAAGIPNFHMFGEVATQDVDPALLARWTRISALPTNLDMAFAAAAQGIVSGKMPPAAMARMLEDDPLYQGGAKTALRLPTFLGNHDFGRFSMFVKQANPGADEEELLQRLMLGNALLIGLRGVPVIYYGDEQGFVSDGNDQLAREDMFESRVAAYNDNDLIGSDATTAQDNFDPSHPLYRQIAALAELRADNPALRYGETVIRDYDTEPGLLAVTRHDPASGQRILLAYNSSASAITRAVAIDYRSGGINPLAGQCPAALAAPGSAVITLPPFGYAICELTGKAGG</sequence>
<dbReference type="PROSITE" id="PS51257">
    <property type="entry name" value="PROKAR_LIPOPROTEIN"/>
    <property type="match status" value="1"/>
</dbReference>
<organism evidence="3 4">
    <name type="scientific">Allopontixanthobacter sediminis</name>
    <dbReference type="NCBI Taxonomy" id="1689985"/>
    <lineage>
        <taxon>Bacteria</taxon>
        <taxon>Pseudomonadati</taxon>
        <taxon>Pseudomonadota</taxon>
        <taxon>Alphaproteobacteria</taxon>
        <taxon>Sphingomonadales</taxon>
        <taxon>Erythrobacteraceae</taxon>
        <taxon>Allopontixanthobacter</taxon>
    </lineage>
</organism>
<feature type="domain" description="Glycosyl hydrolase family 13 catalytic" evidence="2">
    <location>
        <begin position="48"/>
        <end position="519"/>
    </location>
</feature>
<dbReference type="Gene3D" id="3.20.20.80">
    <property type="entry name" value="Glycosidases"/>
    <property type="match status" value="1"/>
</dbReference>